<proteinExistence type="predicted"/>
<evidence type="ECO:0000313" key="2">
    <source>
        <dbReference type="EMBL" id="PSR72369.1"/>
    </source>
</evidence>
<evidence type="ECO:0000256" key="1">
    <source>
        <dbReference type="SAM" id="Phobius"/>
    </source>
</evidence>
<sequence>MVRVVDETPELRCSGSYRKPPECRCTVYPPYKSSPRRLLTFNAKTQLSKASRRWFARLLAGMVWIEDLETVIKGWRVRRPMVANDGTWVRRIRALLMGHYVLAVGSSRSLYELRRNVSLYIILNLSAPLFNLWFLHEFL</sequence>
<comment type="caution">
    <text evidence="2">The sequence shown here is derived from an EMBL/GenBank/DDBJ whole genome shotgun (WGS) entry which is preliminary data.</text>
</comment>
<organism evidence="2 3">
    <name type="scientific">Hermanssonia centrifuga</name>
    <dbReference type="NCBI Taxonomy" id="98765"/>
    <lineage>
        <taxon>Eukaryota</taxon>
        <taxon>Fungi</taxon>
        <taxon>Dikarya</taxon>
        <taxon>Basidiomycota</taxon>
        <taxon>Agaricomycotina</taxon>
        <taxon>Agaricomycetes</taxon>
        <taxon>Polyporales</taxon>
        <taxon>Meruliaceae</taxon>
        <taxon>Hermanssonia</taxon>
    </lineage>
</organism>
<gene>
    <name evidence="2" type="ORF">PHLCEN_2v11712</name>
</gene>
<feature type="transmembrane region" description="Helical" evidence="1">
    <location>
        <begin position="117"/>
        <end position="136"/>
    </location>
</feature>
<dbReference type="AlphaFoldDB" id="A0A2R6NJ27"/>
<dbReference type="Proteomes" id="UP000186601">
    <property type="component" value="Unassembled WGS sequence"/>
</dbReference>
<keyword evidence="1" id="KW-0812">Transmembrane</keyword>
<keyword evidence="3" id="KW-1185">Reference proteome</keyword>
<keyword evidence="1" id="KW-0472">Membrane</keyword>
<dbReference type="EMBL" id="MLYV02001192">
    <property type="protein sequence ID" value="PSR72369.1"/>
    <property type="molecule type" value="Genomic_DNA"/>
</dbReference>
<name>A0A2R6NJ27_9APHY</name>
<protein>
    <submittedName>
        <fullName evidence="2">Uncharacterized protein</fullName>
    </submittedName>
</protein>
<keyword evidence="1" id="KW-1133">Transmembrane helix</keyword>
<accession>A0A2R6NJ27</accession>
<evidence type="ECO:0000313" key="3">
    <source>
        <dbReference type="Proteomes" id="UP000186601"/>
    </source>
</evidence>
<reference evidence="2 3" key="1">
    <citation type="submission" date="2018-02" db="EMBL/GenBank/DDBJ databases">
        <title>Genome sequence of the basidiomycete white-rot fungus Phlebia centrifuga.</title>
        <authorList>
            <person name="Granchi Z."/>
            <person name="Peng M."/>
            <person name="de Vries R.P."/>
            <person name="Hilden K."/>
            <person name="Makela M.R."/>
            <person name="Grigoriev I."/>
            <person name="Riley R."/>
        </authorList>
    </citation>
    <scope>NUCLEOTIDE SEQUENCE [LARGE SCALE GENOMIC DNA]</scope>
    <source>
        <strain evidence="2 3">FBCC195</strain>
    </source>
</reference>